<organism evidence="2 3">
    <name type="scientific">Paraglomus brasilianum</name>
    <dbReference type="NCBI Taxonomy" id="144538"/>
    <lineage>
        <taxon>Eukaryota</taxon>
        <taxon>Fungi</taxon>
        <taxon>Fungi incertae sedis</taxon>
        <taxon>Mucoromycota</taxon>
        <taxon>Glomeromycotina</taxon>
        <taxon>Glomeromycetes</taxon>
        <taxon>Paraglomerales</taxon>
        <taxon>Paraglomeraceae</taxon>
        <taxon>Paraglomus</taxon>
    </lineage>
</organism>
<name>A0A9N9A382_9GLOM</name>
<dbReference type="Proteomes" id="UP000789739">
    <property type="component" value="Unassembled WGS sequence"/>
</dbReference>
<evidence type="ECO:0000313" key="2">
    <source>
        <dbReference type="EMBL" id="CAG8515341.1"/>
    </source>
</evidence>
<feature type="compositionally biased region" description="Basic and acidic residues" evidence="1">
    <location>
        <begin position="10"/>
        <end position="19"/>
    </location>
</feature>
<protein>
    <submittedName>
        <fullName evidence="2">10655_t:CDS:1</fullName>
    </submittedName>
</protein>
<proteinExistence type="predicted"/>
<evidence type="ECO:0000256" key="1">
    <source>
        <dbReference type="SAM" id="MobiDB-lite"/>
    </source>
</evidence>
<sequence>MSTLQYLNDSAKDSAKENTKQSLSEELQQEIEDAEYRVQHTEEKEEERYTNLRGHIESAKENAANDYDSLKKLYSSLEKELKVLQQEIEDVEQRYLGGKNSDRLVLAMVPFPSAIQAARMNTTKNVHRN</sequence>
<gene>
    <name evidence="2" type="ORF">PBRASI_LOCUS3335</name>
</gene>
<reference evidence="2" key="1">
    <citation type="submission" date="2021-06" db="EMBL/GenBank/DDBJ databases">
        <authorList>
            <person name="Kallberg Y."/>
            <person name="Tangrot J."/>
            <person name="Rosling A."/>
        </authorList>
    </citation>
    <scope>NUCLEOTIDE SEQUENCE</scope>
    <source>
        <strain evidence="2">BR232B</strain>
    </source>
</reference>
<keyword evidence="3" id="KW-1185">Reference proteome</keyword>
<dbReference type="AlphaFoldDB" id="A0A9N9A382"/>
<evidence type="ECO:0000313" key="3">
    <source>
        <dbReference type="Proteomes" id="UP000789739"/>
    </source>
</evidence>
<accession>A0A9N9A382</accession>
<feature type="region of interest" description="Disordered" evidence="1">
    <location>
        <begin position="1"/>
        <end position="26"/>
    </location>
</feature>
<comment type="caution">
    <text evidence="2">The sequence shown here is derived from an EMBL/GenBank/DDBJ whole genome shotgun (WGS) entry which is preliminary data.</text>
</comment>
<dbReference type="EMBL" id="CAJVPI010000296">
    <property type="protein sequence ID" value="CAG8515341.1"/>
    <property type="molecule type" value="Genomic_DNA"/>
</dbReference>